<sequence length="314" mass="32010">MGLGISKKEFRMMAVLLSGAFLAVLNATLMTPALPTIMGDMGVDSTTVRWLTSGYALTEAVVIIIAPLQAALIGVETIMPLYIQGVLGHTATVSGIAMLPGAVIGAFTGLFAGSLFDKHGVRRPVLAGAAGITVGLIGFVSLQIDTPIVAVAVVYAVMAIGMQFTMTPVNTWGVNSLPNDAIQHAQSTGNTMNQVAASFGTALLVSVAATVSANTTSLTGLENTFFGYHAAFCITALLAGVAVVLIVALVRDGKRAKAGAACVRDDATMGQVVELIAATDTTGVSVVDGAGKLVGALSRRNILHAIITGEQPGN</sequence>
<evidence type="ECO:0000256" key="1">
    <source>
        <dbReference type="ARBA" id="ARBA00004141"/>
    </source>
</evidence>
<dbReference type="SMART" id="SM00116">
    <property type="entry name" value="CBS"/>
    <property type="match status" value="1"/>
</dbReference>
<evidence type="ECO:0000256" key="2">
    <source>
        <dbReference type="ARBA" id="ARBA00022692"/>
    </source>
</evidence>
<keyword evidence="5" id="KW-0129">CBS domain</keyword>
<dbReference type="SUPFAM" id="SSF54631">
    <property type="entry name" value="CBS-domain pair"/>
    <property type="match status" value="1"/>
</dbReference>
<comment type="subcellular location">
    <subcellularLocation>
        <location evidence="1">Membrane</location>
        <topology evidence="1">Multi-pass membrane protein</topology>
    </subcellularLocation>
</comment>
<dbReference type="PANTHER" id="PTHR42718:SF24">
    <property type="entry name" value="MAJOR FACILITATOR SUPERFAMILY (MFS) PROFILE DOMAIN-CONTAINING PROTEIN"/>
    <property type="match status" value="1"/>
</dbReference>
<keyword evidence="4 6" id="KW-0472">Membrane</keyword>
<dbReference type="Gene3D" id="1.20.1250.20">
    <property type="entry name" value="MFS general substrate transporter like domains"/>
    <property type="match status" value="1"/>
</dbReference>
<feature type="transmembrane region" description="Helical" evidence="6">
    <location>
        <begin position="87"/>
        <end position="112"/>
    </location>
</feature>
<organism evidence="8 9">
    <name type="scientific">Senegalimassilia faecalis</name>
    <dbReference type="NCBI Taxonomy" id="2509433"/>
    <lineage>
        <taxon>Bacteria</taxon>
        <taxon>Bacillati</taxon>
        <taxon>Actinomycetota</taxon>
        <taxon>Coriobacteriia</taxon>
        <taxon>Coriobacteriales</taxon>
        <taxon>Coriobacteriaceae</taxon>
        <taxon>Senegalimassilia</taxon>
    </lineage>
</organism>
<feature type="domain" description="CBS" evidence="7">
    <location>
        <begin position="256"/>
        <end position="313"/>
    </location>
</feature>
<dbReference type="Pfam" id="PF00571">
    <property type="entry name" value="CBS"/>
    <property type="match status" value="1"/>
</dbReference>
<dbReference type="Proteomes" id="UP000293345">
    <property type="component" value="Unassembled WGS sequence"/>
</dbReference>
<dbReference type="InterPro" id="IPR011701">
    <property type="entry name" value="MFS"/>
</dbReference>
<dbReference type="Gene3D" id="1.20.1720.10">
    <property type="entry name" value="Multidrug resistance protein D"/>
    <property type="match status" value="1"/>
</dbReference>
<dbReference type="InterPro" id="IPR036259">
    <property type="entry name" value="MFS_trans_sf"/>
</dbReference>
<feature type="transmembrane region" description="Helical" evidence="6">
    <location>
        <begin position="226"/>
        <end position="250"/>
    </location>
</feature>
<evidence type="ECO:0000313" key="8">
    <source>
        <dbReference type="EMBL" id="RXZ54950.1"/>
    </source>
</evidence>
<dbReference type="InterPro" id="IPR000644">
    <property type="entry name" value="CBS_dom"/>
</dbReference>
<dbReference type="SUPFAM" id="SSF103473">
    <property type="entry name" value="MFS general substrate transporter"/>
    <property type="match status" value="2"/>
</dbReference>
<evidence type="ECO:0000313" key="9">
    <source>
        <dbReference type="Proteomes" id="UP000293345"/>
    </source>
</evidence>
<feature type="transmembrane region" description="Helical" evidence="6">
    <location>
        <begin position="54"/>
        <end position="75"/>
    </location>
</feature>
<dbReference type="PROSITE" id="PS51371">
    <property type="entry name" value="CBS"/>
    <property type="match status" value="1"/>
</dbReference>
<dbReference type="EMBL" id="SDPW01000001">
    <property type="protein sequence ID" value="RXZ54950.1"/>
    <property type="molecule type" value="Genomic_DNA"/>
</dbReference>
<dbReference type="InterPro" id="IPR046342">
    <property type="entry name" value="CBS_dom_sf"/>
</dbReference>
<dbReference type="GO" id="GO:0016020">
    <property type="term" value="C:membrane"/>
    <property type="evidence" value="ECO:0007669"/>
    <property type="project" value="UniProtKB-SubCell"/>
</dbReference>
<feature type="transmembrane region" description="Helical" evidence="6">
    <location>
        <begin position="149"/>
        <end position="166"/>
    </location>
</feature>
<gene>
    <name evidence="8" type="ORF">ET524_11005</name>
</gene>
<feature type="transmembrane region" description="Helical" evidence="6">
    <location>
        <begin position="124"/>
        <end position="142"/>
    </location>
</feature>
<keyword evidence="3 6" id="KW-1133">Transmembrane helix</keyword>
<dbReference type="PANTHER" id="PTHR42718">
    <property type="entry name" value="MAJOR FACILITATOR SUPERFAMILY MULTIDRUG TRANSPORTER MFSC"/>
    <property type="match status" value="1"/>
</dbReference>
<evidence type="ECO:0000256" key="4">
    <source>
        <dbReference type="ARBA" id="ARBA00023136"/>
    </source>
</evidence>
<keyword evidence="9" id="KW-1185">Reference proteome</keyword>
<dbReference type="AlphaFoldDB" id="A0A4Q2K3J8"/>
<keyword evidence="2 6" id="KW-0812">Transmembrane</keyword>
<dbReference type="Pfam" id="PF07690">
    <property type="entry name" value="MFS_1"/>
    <property type="match status" value="1"/>
</dbReference>
<dbReference type="Gene3D" id="3.10.580.10">
    <property type="entry name" value="CBS-domain"/>
    <property type="match status" value="1"/>
</dbReference>
<comment type="caution">
    <text evidence="8">The sequence shown here is derived from an EMBL/GenBank/DDBJ whole genome shotgun (WGS) entry which is preliminary data.</text>
</comment>
<name>A0A4Q2K3J8_9ACTN</name>
<proteinExistence type="predicted"/>
<protein>
    <submittedName>
        <fullName evidence="8">MFS transporter</fullName>
    </submittedName>
</protein>
<evidence type="ECO:0000256" key="5">
    <source>
        <dbReference type="PROSITE-ProRule" id="PRU00703"/>
    </source>
</evidence>
<dbReference type="GO" id="GO:0022857">
    <property type="term" value="F:transmembrane transporter activity"/>
    <property type="evidence" value="ECO:0007669"/>
    <property type="project" value="InterPro"/>
</dbReference>
<evidence type="ECO:0000256" key="3">
    <source>
        <dbReference type="ARBA" id="ARBA00022989"/>
    </source>
</evidence>
<dbReference type="OrthoDB" id="9812221at2"/>
<dbReference type="RefSeq" id="WP_129425836.1">
    <property type="nucleotide sequence ID" value="NZ_SDPW01000001.1"/>
</dbReference>
<accession>A0A4Q2K3J8</accession>
<evidence type="ECO:0000256" key="6">
    <source>
        <dbReference type="SAM" id="Phobius"/>
    </source>
</evidence>
<evidence type="ECO:0000259" key="7">
    <source>
        <dbReference type="PROSITE" id="PS51371"/>
    </source>
</evidence>
<reference evidence="8 9" key="1">
    <citation type="submission" date="2019-01" db="EMBL/GenBank/DDBJ databases">
        <title>Senegalimassilia sp. nov. KGMB04484 isolated human feces.</title>
        <authorList>
            <person name="Han K.-I."/>
            <person name="Kim J.-S."/>
            <person name="Lee K.C."/>
            <person name="Suh M.K."/>
            <person name="Eom M.K."/>
            <person name="Lee J.H."/>
            <person name="Park S.-H."/>
            <person name="Kang S.W."/>
            <person name="Park J.-E."/>
            <person name="Oh B.S."/>
            <person name="Yu S.Y."/>
            <person name="Choi S.-H."/>
            <person name="Lee D.H."/>
            <person name="Yoon H."/>
            <person name="Kim B.-Y."/>
            <person name="Lee J.H."/>
            <person name="Lee J.-S."/>
        </authorList>
    </citation>
    <scope>NUCLEOTIDE SEQUENCE [LARGE SCALE GENOMIC DNA]</scope>
    <source>
        <strain evidence="8 9">KGMB04484</strain>
    </source>
</reference>